<gene>
    <name evidence="1" type="ORF">E1W43_15490</name>
</gene>
<comment type="caution">
    <text evidence="1">The sequence shown here is derived from an EMBL/GenBank/DDBJ whole genome shotgun (WGS) entry which is preliminary data.</text>
</comment>
<protein>
    <submittedName>
        <fullName evidence="1">Uncharacterized protein</fullName>
    </submittedName>
</protein>
<dbReference type="RefSeq" id="WP_038406043.1">
    <property type="nucleotide sequence ID" value="NZ_JAAMXX010000026.1"/>
</dbReference>
<dbReference type="AlphaFoldDB" id="A0A4B0GTM8"/>
<proteinExistence type="predicted"/>
<organism evidence="1 2">
    <name type="scientific">Listeria monocytogenes</name>
    <dbReference type="NCBI Taxonomy" id="1639"/>
    <lineage>
        <taxon>Bacteria</taxon>
        <taxon>Bacillati</taxon>
        <taxon>Bacillota</taxon>
        <taxon>Bacilli</taxon>
        <taxon>Bacillales</taxon>
        <taxon>Listeriaceae</taxon>
        <taxon>Listeria</taxon>
    </lineage>
</organism>
<sequence length="80" mass="9552">MLKKRKLETNHDELLEEIKSIEKLLMKTNSLIADEFNFEEHLIEYMDTLFYSDVGVHPDQIYLIGKMDCGREIRLSLYRS</sequence>
<dbReference type="KEGG" id="lmom:IJ09_04065"/>
<reference evidence="1 2" key="1">
    <citation type="submission" date="2019-03" db="EMBL/GenBank/DDBJ databases">
        <authorList>
            <person name="Ashton P.M."/>
            <person name="Dallman T."/>
            <person name="Nair S."/>
            <person name="De Pinna E."/>
            <person name="Peters T."/>
            <person name="Grant K."/>
        </authorList>
    </citation>
    <scope>NUCLEOTIDE SEQUENCE [LARGE SCALE GENOMIC DNA]</scope>
    <source>
        <strain evidence="1">RL15000271</strain>
    </source>
</reference>
<evidence type="ECO:0000313" key="1">
    <source>
        <dbReference type="EMBL" id="EAE2899336.1"/>
    </source>
</evidence>
<name>A0A4B0GTM8_LISMN</name>
<dbReference type="Proteomes" id="UP000401273">
    <property type="component" value="Unassembled WGS sequence"/>
</dbReference>
<accession>A0A4B0GTM8</accession>
<dbReference type="EMBL" id="AAARLF010000020">
    <property type="protein sequence ID" value="EAE2899336.1"/>
    <property type="molecule type" value="Genomic_DNA"/>
</dbReference>
<evidence type="ECO:0000313" key="2">
    <source>
        <dbReference type="Proteomes" id="UP000401273"/>
    </source>
</evidence>